<protein>
    <submittedName>
        <fullName evidence="1">Uncharacterized protein</fullName>
    </submittedName>
</protein>
<dbReference type="Proteomes" id="UP000828941">
    <property type="component" value="Chromosome 3"/>
</dbReference>
<accession>A0ACB9PWI2</accession>
<sequence>MKRKLLAISFLLGFLFVMNALGNSSARDILGQEVNKNEVEVTRGTVEYPQKEKETFDGINEVAHMRKLRLGGKKVMAQKGSSVDLEDEKGAEEGASKISGATYSDGICDFEREGDIKVKCKVLGKSSTHRSSKGLVLLLSLMIIMGLGTTFPNITE</sequence>
<evidence type="ECO:0000313" key="2">
    <source>
        <dbReference type="Proteomes" id="UP000828941"/>
    </source>
</evidence>
<keyword evidence="2" id="KW-1185">Reference proteome</keyword>
<name>A0ACB9PWI2_BAUVA</name>
<evidence type="ECO:0000313" key="1">
    <source>
        <dbReference type="EMBL" id="KAI4352344.1"/>
    </source>
</evidence>
<reference evidence="1 2" key="1">
    <citation type="journal article" date="2022" name="DNA Res.">
        <title>Chromosomal-level genome assembly of the orchid tree Bauhinia variegata (Leguminosae; Cercidoideae) supports the allotetraploid origin hypothesis of Bauhinia.</title>
        <authorList>
            <person name="Zhong Y."/>
            <person name="Chen Y."/>
            <person name="Zheng D."/>
            <person name="Pang J."/>
            <person name="Liu Y."/>
            <person name="Luo S."/>
            <person name="Meng S."/>
            <person name="Qian L."/>
            <person name="Wei D."/>
            <person name="Dai S."/>
            <person name="Zhou R."/>
        </authorList>
    </citation>
    <scope>NUCLEOTIDE SEQUENCE [LARGE SCALE GENOMIC DNA]</scope>
    <source>
        <strain evidence="1">BV-YZ2020</strain>
    </source>
</reference>
<dbReference type="EMBL" id="CM039428">
    <property type="protein sequence ID" value="KAI4352344.1"/>
    <property type="molecule type" value="Genomic_DNA"/>
</dbReference>
<proteinExistence type="predicted"/>
<comment type="caution">
    <text evidence="1">The sequence shown here is derived from an EMBL/GenBank/DDBJ whole genome shotgun (WGS) entry which is preliminary data.</text>
</comment>
<organism evidence="1 2">
    <name type="scientific">Bauhinia variegata</name>
    <name type="common">Purple orchid tree</name>
    <name type="synonym">Phanera variegata</name>
    <dbReference type="NCBI Taxonomy" id="167791"/>
    <lineage>
        <taxon>Eukaryota</taxon>
        <taxon>Viridiplantae</taxon>
        <taxon>Streptophyta</taxon>
        <taxon>Embryophyta</taxon>
        <taxon>Tracheophyta</taxon>
        <taxon>Spermatophyta</taxon>
        <taxon>Magnoliopsida</taxon>
        <taxon>eudicotyledons</taxon>
        <taxon>Gunneridae</taxon>
        <taxon>Pentapetalae</taxon>
        <taxon>rosids</taxon>
        <taxon>fabids</taxon>
        <taxon>Fabales</taxon>
        <taxon>Fabaceae</taxon>
        <taxon>Cercidoideae</taxon>
        <taxon>Cercideae</taxon>
        <taxon>Bauhiniinae</taxon>
        <taxon>Bauhinia</taxon>
    </lineage>
</organism>
<gene>
    <name evidence="1" type="ORF">L6164_006607</name>
</gene>